<feature type="region of interest" description="Disordered" evidence="1">
    <location>
        <begin position="1"/>
        <end position="141"/>
    </location>
</feature>
<keyword evidence="3" id="KW-1185">Reference proteome</keyword>
<reference evidence="2 3" key="1">
    <citation type="journal article" date="2011" name="J. Virol.">
        <title>Genomic sequencing and characterization of cynomolgus macaque cytomegalovirus.</title>
        <authorList>
            <person name="Marsh A.K."/>
            <person name="Willer D.O."/>
            <person name="Ambagala A.P."/>
            <person name="Dzamba M."/>
            <person name="Chan J.K."/>
            <person name="Pilon R."/>
            <person name="Fournier J."/>
            <person name="Sandstrom P."/>
            <person name="Brudno M."/>
            <person name="Macdonald K.S."/>
        </authorList>
    </citation>
    <scope>NUCLEOTIDE SEQUENCE [LARGE SCALE GENOMIC DNA]</scope>
    <source>
        <strain evidence="2 3">Ottawa</strain>
    </source>
</reference>
<sequence>MPKLTKQPEIPSTILICTSPEAPPKPPRLHKQRLQSTDCQRPSEAASDKEKSPSAPHSTSNPTPKPPSKPLSHPAPEPTQIPQRKRQKTVFKRPSHPPPPPPTQSAVIPTVCVSPPHSDLPSKPPPVPPKRRPELHLPLKGPRTVSIELPCLTGSGSPTYDYPVNSARTLL</sequence>
<feature type="compositionally biased region" description="Basic residues" evidence="1">
    <location>
        <begin position="83"/>
        <end position="95"/>
    </location>
</feature>
<dbReference type="EMBL" id="JN227533">
    <property type="protein sequence ID" value="AEQ32297.1"/>
    <property type="molecule type" value="Genomic_DNA"/>
</dbReference>
<accession>G8H0U9</accession>
<gene>
    <name evidence="2" type="ORF">cy208</name>
</gene>
<organism evidence="2 3">
    <name type="scientific">macacine betaherpesvirus 8</name>
    <dbReference type="NCBI Taxonomy" id="2560567"/>
    <lineage>
        <taxon>Viruses</taxon>
        <taxon>Duplodnaviria</taxon>
        <taxon>Heunggongvirae</taxon>
        <taxon>Peploviricota</taxon>
        <taxon>Herviviricetes</taxon>
        <taxon>Herpesvirales</taxon>
        <taxon>Orthoherpesviridae</taxon>
        <taxon>Betaherpesvirinae</taxon>
        <taxon>Cytomegalovirus</taxon>
        <taxon>Cytomegalovirus macacinebeta8</taxon>
    </lineage>
</organism>
<evidence type="ECO:0000313" key="3">
    <source>
        <dbReference type="Proteomes" id="UP000174965"/>
    </source>
</evidence>
<proteinExistence type="predicted"/>
<dbReference type="Proteomes" id="UP000174965">
    <property type="component" value="Segment"/>
</dbReference>
<evidence type="ECO:0000256" key="1">
    <source>
        <dbReference type="SAM" id="MobiDB-lite"/>
    </source>
</evidence>
<protein>
    <recommendedName>
        <fullName evidence="4">Rh179</fullName>
    </recommendedName>
</protein>
<evidence type="ECO:0000313" key="2">
    <source>
        <dbReference type="EMBL" id="AEQ32297.1"/>
    </source>
</evidence>
<evidence type="ECO:0008006" key="4">
    <source>
        <dbReference type="Google" id="ProtNLM"/>
    </source>
</evidence>
<name>G8H0U9_9BETA</name>
<feature type="compositionally biased region" description="Pro residues" evidence="1">
    <location>
        <begin position="63"/>
        <end position="79"/>
    </location>
</feature>